<dbReference type="AlphaFoldDB" id="A0A399NQ93"/>
<dbReference type="EMBL" id="QWED01001178">
    <property type="protein sequence ID" value="RII96018.1"/>
    <property type="molecule type" value="Genomic_DNA"/>
</dbReference>
<dbReference type="Proteomes" id="UP000265361">
    <property type="component" value="Unassembled WGS sequence"/>
</dbReference>
<evidence type="ECO:0000313" key="1">
    <source>
        <dbReference type="EMBL" id="RII96018.1"/>
    </source>
</evidence>
<proteinExistence type="predicted"/>
<gene>
    <name evidence="1" type="ORF">DZF97_18125</name>
</gene>
<sequence>MVDTVSPALARRVALGAQGLGRPHADAAGTRRLAAEIRRLGLLQI</sequence>
<comment type="caution">
    <text evidence="1">The sequence shown here is derived from an EMBL/GenBank/DDBJ whole genome shotgun (WGS) entry which is preliminary data.</text>
</comment>
<protein>
    <submittedName>
        <fullName evidence="1">Winged helix-turn-helix domain-containing protein</fullName>
    </submittedName>
</protein>
<accession>A0A399NQ93</accession>
<name>A0A399NQ93_9MICO</name>
<feature type="non-terminal residue" evidence="1">
    <location>
        <position position="45"/>
    </location>
</feature>
<reference evidence="1 2" key="1">
    <citation type="submission" date="2018-08" db="EMBL/GenBank/DDBJ databases">
        <title>Genome Sequence of Clavibacter michiganensis Subspecies type strains, and the Atypical Peach-Colored Strains Isolated from Tomato.</title>
        <authorList>
            <person name="Osdaghi E."/>
            <person name="Portier P."/>
            <person name="Briand M."/>
            <person name="Jacques M.-A."/>
        </authorList>
    </citation>
    <scope>NUCLEOTIDE SEQUENCE [LARGE SCALE GENOMIC DNA]</scope>
    <source>
        <strain evidence="1 2">CFBP 7577</strain>
    </source>
</reference>
<evidence type="ECO:0000313" key="2">
    <source>
        <dbReference type="Proteomes" id="UP000265361"/>
    </source>
</evidence>
<organism evidence="1 2">
    <name type="scientific">Clavibacter nebraskensis</name>
    <dbReference type="NCBI Taxonomy" id="31963"/>
    <lineage>
        <taxon>Bacteria</taxon>
        <taxon>Bacillati</taxon>
        <taxon>Actinomycetota</taxon>
        <taxon>Actinomycetes</taxon>
        <taxon>Micrococcales</taxon>
        <taxon>Microbacteriaceae</taxon>
        <taxon>Clavibacter</taxon>
    </lineage>
</organism>